<dbReference type="Gene3D" id="3.30.70.330">
    <property type="match status" value="1"/>
</dbReference>
<evidence type="ECO:0000313" key="5">
    <source>
        <dbReference type="Proteomes" id="UP000274822"/>
    </source>
</evidence>
<feature type="region of interest" description="Disordered" evidence="2">
    <location>
        <begin position="73"/>
        <end position="213"/>
    </location>
</feature>
<gene>
    <name evidence="4" type="ORF">BC938DRAFT_481354</name>
</gene>
<feature type="non-terminal residue" evidence="4">
    <location>
        <position position="1"/>
    </location>
</feature>
<name>A0A433QGC6_9FUNG</name>
<dbReference type="InterPro" id="IPR035979">
    <property type="entry name" value="RBD_domain_sf"/>
</dbReference>
<dbReference type="InterPro" id="IPR000504">
    <property type="entry name" value="RRM_dom"/>
</dbReference>
<feature type="domain" description="RRM" evidence="3">
    <location>
        <begin position="14"/>
        <end position="92"/>
    </location>
</feature>
<proteinExistence type="predicted"/>
<dbReference type="PROSITE" id="PS50102">
    <property type="entry name" value="RRM"/>
    <property type="match status" value="1"/>
</dbReference>
<evidence type="ECO:0000259" key="3">
    <source>
        <dbReference type="PROSITE" id="PS50102"/>
    </source>
</evidence>
<dbReference type="PANTHER" id="PTHR48034">
    <property type="entry name" value="TRANSFORMER-2 SEX-DETERMINING PROTEIN-RELATED"/>
    <property type="match status" value="1"/>
</dbReference>
<sequence>SRGSQGVEDQNPGNNLFVNGLSIKTTNADLEEFFSKYGKVEKAEIMYDPHSRDSRGFAFIRMDTNEDAVRAIEGASGSELNGRAMSVEKAKRGRPRTPTPGRYYGPPKRRGEEGSPPKSSGGSRRYIDRFDPRYDAPRYYDPRYERDPRPSRYDPRYDRFYDRPSYLDRGYEPRYDRGGAGYDGGRDRGYDRYDRERRPQARYDPYARPRSPY</sequence>
<dbReference type="GO" id="GO:0003723">
    <property type="term" value="F:RNA binding"/>
    <property type="evidence" value="ECO:0007669"/>
    <property type="project" value="UniProtKB-UniRule"/>
</dbReference>
<dbReference type="Proteomes" id="UP000274822">
    <property type="component" value="Unassembled WGS sequence"/>
</dbReference>
<dbReference type="Pfam" id="PF00076">
    <property type="entry name" value="RRM_1"/>
    <property type="match status" value="1"/>
</dbReference>
<organism evidence="4 5">
    <name type="scientific">Jimgerdemannia flammicorona</name>
    <dbReference type="NCBI Taxonomy" id="994334"/>
    <lineage>
        <taxon>Eukaryota</taxon>
        <taxon>Fungi</taxon>
        <taxon>Fungi incertae sedis</taxon>
        <taxon>Mucoromycota</taxon>
        <taxon>Mucoromycotina</taxon>
        <taxon>Endogonomycetes</taxon>
        <taxon>Endogonales</taxon>
        <taxon>Endogonaceae</taxon>
        <taxon>Jimgerdemannia</taxon>
    </lineage>
</organism>
<keyword evidence="1" id="KW-0694">RNA-binding</keyword>
<dbReference type="SUPFAM" id="SSF54928">
    <property type="entry name" value="RNA-binding domain, RBD"/>
    <property type="match status" value="1"/>
</dbReference>
<comment type="caution">
    <text evidence="4">The sequence shown here is derived from an EMBL/GenBank/DDBJ whole genome shotgun (WGS) entry which is preliminary data.</text>
</comment>
<dbReference type="InterPro" id="IPR012677">
    <property type="entry name" value="Nucleotide-bd_a/b_plait_sf"/>
</dbReference>
<feature type="compositionally biased region" description="Basic and acidic residues" evidence="2">
    <location>
        <begin position="184"/>
        <end position="207"/>
    </location>
</feature>
<keyword evidence="5" id="KW-1185">Reference proteome</keyword>
<dbReference type="InterPro" id="IPR050441">
    <property type="entry name" value="RBM"/>
</dbReference>
<accession>A0A433QGC6</accession>
<feature type="compositionally biased region" description="Basic and acidic residues" evidence="2">
    <location>
        <begin position="125"/>
        <end position="177"/>
    </location>
</feature>
<evidence type="ECO:0000256" key="2">
    <source>
        <dbReference type="SAM" id="MobiDB-lite"/>
    </source>
</evidence>
<reference evidence="4 5" key="1">
    <citation type="journal article" date="2018" name="New Phytol.">
        <title>Phylogenomics of Endogonaceae and evolution of mycorrhizas within Mucoromycota.</title>
        <authorList>
            <person name="Chang Y."/>
            <person name="Desiro A."/>
            <person name="Na H."/>
            <person name="Sandor L."/>
            <person name="Lipzen A."/>
            <person name="Clum A."/>
            <person name="Barry K."/>
            <person name="Grigoriev I.V."/>
            <person name="Martin F.M."/>
            <person name="Stajich J.E."/>
            <person name="Smith M.E."/>
            <person name="Bonito G."/>
            <person name="Spatafora J.W."/>
        </authorList>
    </citation>
    <scope>NUCLEOTIDE SEQUENCE [LARGE SCALE GENOMIC DNA]</scope>
    <source>
        <strain evidence="4 5">AD002</strain>
    </source>
</reference>
<evidence type="ECO:0000313" key="4">
    <source>
        <dbReference type="EMBL" id="RUS28856.1"/>
    </source>
</evidence>
<protein>
    <recommendedName>
        <fullName evidence="3">RRM domain-containing protein</fullName>
    </recommendedName>
</protein>
<dbReference type="AlphaFoldDB" id="A0A433QGC6"/>
<evidence type="ECO:0000256" key="1">
    <source>
        <dbReference type="PROSITE-ProRule" id="PRU00176"/>
    </source>
</evidence>
<dbReference type="CDD" id="cd00590">
    <property type="entry name" value="RRM_SF"/>
    <property type="match status" value="1"/>
</dbReference>
<dbReference type="SMART" id="SM00360">
    <property type="entry name" value="RRM"/>
    <property type="match status" value="1"/>
</dbReference>
<dbReference type="EMBL" id="RBNJ01006008">
    <property type="protein sequence ID" value="RUS28856.1"/>
    <property type="molecule type" value="Genomic_DNA"/>
</dbReference>